<organism evidence="2 3">
    <name type="scientific">Leishmania tarentolae</name>
    <name type="common">Sauroleishmania tarentolae</name>
    <dbReference type="NCBI Taxonomy" id="5689"/>
    <lineage>
        <taxon>Eukaryota</taxon>
        <taxon>Discoba</taxon>
        <taxon>Euglenozoa</taxon>
        <taxon>Kinetoplastea</taxon>
        <taxon>Metakinetoplastina</taxon>
        <taxon>Trypanosomatida</taxon>
        <taxon>Trypanosomatidae</taxon>
        <taxon>Leishmaniinae</taxon>
        <taxon>Leishmania</taxon>
        <taxon>lizard Leishmania</taxon>
    </lineage>
</organism>
<feature type="compositionally biased region" description="Acidic residues" evidence="1">
    <location>
        <begin position="284"/>
        <end position="294"/>
    </location>
</feature>
<proteinExistence type="predicted"/>
<feature type="compositionally biased region" description="Polar residues" evidence="1">
    <location>
        <begin position="2456"/>
        <end position="2465"/>
    </location>
</feature>
<feature type="compositionally biased region" description="Polar residues" evidence="1">
    <location>
        <begin position="1728"/>
        <end position="1741"/>
    </location>
</feature>
<feature type="compositionally biased region" description="Low complexity" evidence="1">
    <location>
        <begin position="1471"/>
        <end position="1486"/>
    </location>
</feature>
<comment type="caution">
    <text evidence="2">The sequence shown here is derived from an EMBL/GenBank/DDBJ whole genome shotgun (WGS) entry which is preliminary data.</text>
</comment>
<feature type="region of interest" description="Disordered" evidence="1">
    <location>
        <begin position="903"/>
        <end position="936"/>
    </location>
</feature>
<feature type="compositionally biased region" description="Basic and acidic residues" evidence="1">
    <location>
        <begin position="472"/>
        <end position="487"/>
    </location>
</feature>
<feature type="region of interest" description="Disordered" evidence="1">
    <location>
        <begin position="2808"/>
        <end position="2857"/>
    </location>
</feature>
<feature type="compositionally biased region" description="Low complexity" evidence="1">
    <location>
        <begin position="128"/>
        <end position="143"/>
    </location>
</feature>
<feature type="compositionally biased region" description="Low complexity" evidence="1">
    <location>
        <begin position="217"/>
        <end position="233"/>
    </location>
</feature>
<feature type="region of interest" description="Disordered" evidence="1">
    <location>
        <begin position="1136"/>
        <end position="1214"/>
    </location>
</feature>
<feature type="compositionally biased region" description="Low complexity" evidence="1">
    <location>
        <begin position="493"/>
        <end position="513"/>
    </location>
</feature>
<feature type="region of interest" description="Disordered" evidence="1">
    <location>
        <begin position="2436"/>
        <end position="2469"/>
    </location>
</feature>
<feature type="compositionally biased region" description="Basic residues" evidence="1">
    <location>
        <begin position="262"/>
        <end position="272"/>
    </location>
</feature>
<dbReference type="PANTHER" id="PTHR34491">
    <property type="entry name" value="A-TYPE INCLUSION PROTEIN, PUTATIVE-RELATED"/>
    <property type="match status" value="1"/>
</dbReference>
<feature type="region of interest" description="Disordered" evidence="1">
    <location>
        <begin position="1574"/>
        <end position="1596"/>
    </location>
</feature>
<feature type="region of interest" description="Disordered" evidence="1">
    <location>
        <begin position="540"/>
        <end position="605"/>
    </location>
</feature>
<dbReference type="EMBL" id="BLBS01000003">
    <property type="protein sequence ID" value="GET85586.1"/>
    <property type="molecule type" value="Genomic_DNA"/>
</dbReference>
<feature type="compositionally biased region" description="Low complexity" evidence="1">
    <location>
        <begin position="2747"/>
        <end position="2757"/>
    </location>
</feature>
<feature type="region of interest" description="Disordered" evidence="1">
    <location>
        <begin position="807"/>
        <end position="826"/>
    </location>
</feature>
<feature type="compositionally biased region" description="Low complexity" evidence="1">
    <location>
        <begin position="2556"/>
        <end position="2584"/>
    </location>
</feature>
<feature type="compositionally biased region" description="Low complexity" evidence="1">
    <location>
        <begin position="14"/>
        <end position="27"/>
    </location>
</feature>
<feature type="region of interest" description="Disordered" evidence="1">
    <location>
        <begin position="471"/>
        <end position="513"/>
    </location>
</feature>
<accession>A0A640K7F3</accession>
<feature type="region of interest" description="Disordered" evidence="1">
    <location>
        <begin position="1"/>
        <end position="204"/>
    </location>
</feature>
<dbReference type="Proteomes" id="UP000419144">
    <property type="component" value="Unassembled WGS sequence"/>
</dbReference>
<feature type="compositionally biased region" description="Low complexity" evidence="1">
    <location>
        <begin position="1271"/>
        <end position="1291"/>
    </location>
</feature>
<feature type="compositionally biased region" description="Low complexity" evidence="1">
    <location>
        <begin position="575"/>
        <end position="592"/>
    </location>
</feature>
<feature type="region of interest" description="Disordered" evidence="1">
    <location>
        <begin position="1256"/>
        <end position="1315"/>
    </location>
</feature>
<feature type="compositionally biased region" description="Polar residues" evidence="1">
    <location>
        <begin position="2438"/>
        <end position="2448"/>
    </location>
</feature>
<feature type="compositionally biased region" description="Basic residues" evidence="1">
    <location>
        <begin position="1514"/>
        <end position="1523"/>
    </location>
</feature>
<dbReference type="PANTHER" id="PTHR34491:SF74">
    <property type="entry name" value="DUF4456 DOMAIN-CONTAINING PROTEIN"/>
    <property type="match status" value="1"/>
</dbReference>
<feature type="region of interest" description="Disordered" evidence="1">
    <location>
        <begin position="2249"/>
        <end position="2276"/>
    </location>
</feature>
<feature type="compositionally biased region" description="Low complexity" evidence="1">
    <location>
        <begin position="1302"/>
        <end position="1315"/>
    </location>
</feature>
<feature type="compositionally biased region" description="Low complexity" evidence="1">
    <location>
        <begin position="103"/>
        <end position="120"/>
    </location>
</feature>
<reference evidence="2" key="1">
    <citation type="submission" date="2019-11" db="EMBL/GenBank/DDBJ databases">
        <title>Leishmania tarentolae CDS.</title>
        <authorList>
            <person name="Goto Y."/>
            <person name="Yamagishi J."/>
        </authorList>
    </citation>
    <scope>NUCLEOTIDE SEQUENCE [LARGE SCALE GENOMIC DNA]</scope>
    <source>
        <strain evidence="2">Parrot Tar II</strain>
    </source>
</reference>
<evidence type="ECO:0000313" key="3">
    <source>
        <dbReference type="Proteomes" id="UP000419144"/>
    </source>
</evidence>
<feature type="region of interest" description="Disordered" evidence="1">
    <location>
        <begin position="1470"/>
        <end position="1549"/>
    </location>
</feature>
<feature type="region of interest" description="Disordered" evidence="1">
    <location>
        <begin position="2108"/>
        <end position="2129"/>
    </location>
</feature>
<sequence length="2953" mass="309808">MASITDGADEVTSAVVDAAAPARGARPQSSPPLASSADAQPQLQRDAQGAPDAEQQDAPLPPPLPASPMTRRRKWPLSATGASAHYLTATTAAIARSRSPRGSVAAHPAATTSSAPLAPTQRRRTQRPRSATDATSPTTSSPPLLKMASVSPPRGSAVPSVGDRCTSAFRALSSPPQKRCRQPETARRPAAATKRVSSSTASPHHSLIEAVLDDQYATEPSSQQQAAATTGASLGWGRPTVGTVFPSKRQERGGGVAVAPQRQHHTPRRAHRLALTDLTKDGPDDTGDSEDGNEAVDSALAPPHQALRLQPLPPVAPASVLIEEATLVGGDDSGPVETLADVVTVAPTQARAATPSALAAERASLLYDSSCAVMQHSPSGRMRTSDDTEAYEHLWRPTTEPRVVPPAFSHTAAGVVATHGHTSVASSRAPNPTRMAKALPTLPAAVVEFLKAEADAEVAVKGTTATAVGAADDQRRALSTQRSRDVAGARADASSTSRPTATLSAAPPLLSFPPVLSPAAESAAVLRELEDVQRRLRAHGHRLRDGEAAAGAAPSDAKAHTQAPETRSPCGISGGASSASSTATTASSSSAARKQSEQHGRNRIVGLRHASSEYWTTASLTEIVDHLDGQCAATFAQGRRKQQRQRSRADFDPAAYARRLLDTAAHSCTSSTASDDDDGAYTDGGDAGCNFTGLHRRAEKGIPNDEDCESAVRSHDCRSRSASPASCSLSPATLKREALLRSGPPWATAAAELGLTPAEVQDLLRYSLSSPDAAATWHVASSSPLHHGKRVVGAAVDKNADDGGQRCAGLEKKYSSSSSGAGGSPSDVHRCCSHPLPSASLDVATQTALVQRIVAAMPVIPAELQDELSRQRRLLERVCRDVSCMSVPAHAAVRARLASPTVSSAAARQPSPMEFSTGASRGGAQRSPSAAADTHDMPLRHEEEEQLFLASLPRPAVQALKAVSGLRGTAADLSRSLPPFHAVVARPTLYPASQTPVSTTGNDTALPREPYEIALHELAERETRHYVSELDRLRTMYDHHLQEERRQRQQERRHYAELLQSQQHKMLRHHRETVHLLQRECRLQQQQQESLVQQLAASQAAAAQRQQARHEQTTKHMLAGAVDVMKSYAMAEGVGRSRQAEMAAPDAVAVTSRGMSKQRRQRPRVRFDSAASGGSRSKRIVGSPASSPAALHYPDDSDTSEAGRMPKASPVEETSAATVAALTVHTPPRPSTYLPAVGVTSRMGSVDADIPTAEHAISPKPASSTAHRAFSSVSSLSVSPSRSTLTSPPRLNAAESDSGQGLSAHHSTPPSAPAAVADATLAEQCDGQSTAAITLSVAPSVSARAPRPAAAIPAGVASARAGPSTNTPEMLRAVYGSDVESPPRRPPTRARMALPLRVRLPPEDDTPTRQRVGVAALEAELSDVRAAAAARDAGLAEGTRLYGVVPRRPRLSHPSPPSNTGEATVERLNQAAPRRALSASPSSSPSKQHARTADGEHVVGSSAELRRSGSGRGRGGRGRKGKAAKVSGTSMGRRGRRTTPHTIVDRGSGGFADRGRWPLLRRFDTEVVSVLSSEAETAPSHGHPLQRSRGTSVPNMATSATPYESSVALHDGVTSSRGAVHELADYRGTWSESMHVDGQDVHGGAVPRQEAVDAAVRDAGVTAGAPAIRRPHVLVTQPAGSEVATVTCATRITGAAASSASCFPQAVDAQLRAALHHRTGVVRELHQRTSSRSPSAHNDQSAGDGEGRAVLHAAGSLPPCDSVFFGAQAEVLMNVTDSGAVGDDGEEAAPSSLGGAPVPLRMLSDYTRAWVHYAAAEREVESHAQALAAEDAGVLEAVSVAEKHCRRGQGEDDGAASAVAVTTLHPLSTAAAVCYRERELGYGDPALRGGSAHVSPRMTAEARALTQARRRMAAIRACFIAPPSLDTTSALGGASMGRVTGGLHTALQDAALTRELVDAAMLSVLQAEHQEALVDPVQQVMTAMEHEILHLMLIDCLEERVEATSGAATEERAPLQQKKSQQQRLDAEFAHALAEATLEDAVHAALERSCREKKVREAATTSSDAAAAATIATKTATVTLTDASSAAELDLHEHVLVPRTSSTAWLHDDPPQPEAVLQQEAAPPPTDVGDAERKIDAITATATVVLPPPRGDSHDASSCGAPQAADRTPQEVRVVVDLSPVVRDMIISRHPAAATSMPSYDWQQQQQQQRLHYPPPHPPIQQEQLPSRWMALEDRRDVIVEAEGPLVVTETRAEKPGEHTSAPAPSTDGGGLPSAALSTPPLPVVCCPAANVAAMPGPAAVVLPPPTPQRLVVGGPDLPSAHVHAATASPDLTNSHGAPQLTLLHLLQSTLLDQEQLQRASLADHEEEQRRAYELLREVAQVAAEQRASTTPAAAAALLSPSAAVIPTTQAQLASSPQHVASAVAEGTCGEHVGASETAMSELSAPSRSQPPPFSTHATSPSSRATPLRSLVRDPVMGFVLEWVRQFGALQQQQPSVRGTVAATSSASLMEGLTAAARTAAMHDATPPAQAADHRSLSGPFRRYAASRPSTRNLGSSTATTSSSLPSPSLPSSLHTRSSSSSSSFVEDERWGHARMPRNWHSDEQRMRMPHRIASGEPLEAVPAYLCAPARKTRPVLDTQRDDTSACTATTRYTTGRSSVALAVGNEWRDGRGVPSGSSCLLPPRASAEVQAAMAAALRAHQQASHADASTAAPAVYSRLGAADVSLGSPVGNSSYDVSLPARSAETTAATEAPSPRHTAAVISSSNPAKLRAPSPTWSATTREDAWTPVASRRTSGHIAGTVVVVGPRDAGQQRTTQPRPRSPLRTAGWACVSLTSTSTSSHSDERGGSGRKPNQVHAAQSNGFVLPAASEAAPAPSTRSFITARGRDAPKATWGKDVSQAPMSAAHPLPTTATAVPMQSSRSSRHNRSDLLQAQVLRIQQEQRARKAWHHS</sequence>
<evidence type="ECO:0000256" key="1">
    <source>
        <dbReference type="SAM" id="MobiDB-lite"/>
    </source>
</evidence>
<gene>
    <name evidence="2" type="ORF">LtaPh_0307700</name>
</gene>
<protein>
    <submittedName>
        <fullName evidence="2">Uncharacterized protein</fullName>
    </submittedName>
</protein>
<dbReference type="OrthoDB" id="267937at2759"/>
<feature type="compositionally biased region" description="Polar residues" evidence="1">
    <location>
        <begin position="31"/>
        <end position="45"/>
    </location>
</feature>
<feature type="region of interest" description="Disordered" evidence="1">
    <location>
        <begin position="2747"/>
        <end position="2792"/>
    </location>
</feature>
<name>A0A640K7F3_LEITA</name>
<keyword evidence="3" id="KW-1185">Reference proteome</keyword>
<feature type="region of interest" description="Disordered" evidence="1">
    <location>
        <begin position="217"/>
        <end position="296"/>
    </location>
</feature>
<feature type="region of interest" description="Disordered" evidence="1">
    <location>
        <begin position="2145"/>
        <end position="2168"/>
    </location>
</feature>
<dbReference type="VEuPathDB" id="TriTrypDB:LtaPh_0307700"/>
<evidence type="ECO:0000313" key="2">
    <source>
        <dbReference type="EMBL" id="GET85586.1"/>
    </source>
</evidence>
<feature type="region of interest" description="Disordered" evidence="1">
    <location>
        <begin position="2546"/>
        <end position="2590"/>
    </location>
</feature>
<feature type="region of interest" description="Disordered" evidence="1">
    <location>
        <begin position="2887"/>
        <end position="2910"/>
    </location>
</feature>
<feature type="region of interest" description="Disordered" evidence="1">
    <location>
        <begin position="1723"/>
        <end position="1746"/>
    </location>
</feature>